<keyword evidence="6" id="KW-0808">Transferase</keyword>
<evidence type="ECO:0000256" key="3">
    <source>
        <dbReference type="ARBA" id="ARBA00004906"/>
    </source>
</evidence>
<evidence type="ECO:0000256" key="4">
    <source>
        <dbReference type="ARBA" id="ARBA00007082"/>
    </source>
</evidence>
<evidence type="ECO:0000259" key="17">
    <source>
        <dbReference type="PROSITE" id="PS50089"/>
    </source>
</evidence>
<sequence>MESLSQQDSILDCQISQQDSMLECQICFNYYSSWRRPKLLDCQHTCCSVCLTQMRMSQSELHCPWCRCVTTLPPGVSVSQLLDDPDTMAIISVPYIPEYTPVFIRLPCNACYLPVDHRERATGLEEDDGMREMEEGSCKSAFGTRFCLVVVVGFILLLLVYIILHSMTCNSERFTMISCG</sequence>
<dbReference type="Proteomes" id="UP000314982">
    <property type="component" value="Unassembled WGS sequence"/>
</dbReference>
<dbReference type="PANTHER" id="PTHR25464">
    <property type="entry name" value="TRIPARTITE MOTIF-CONTAINING PROTEIN 2-LIKE PROTEIN"/>
    <property type="match status" value="1"/>
</dbReference>
<dbReference type="GO" id="GO:0061630">
    <property type="term" value="F:ubiquitin protein ligase activity"/>
    <property type="evidence" value="ECO:0007669"/>
    <property type="project" value="UniProtKB-EC"/>
</dbReference>
<keyword evidence="14" id="KW-0458">Lysosome</keyword>
<dbReference type="UniPathway" id="UPA00143"/>
<dbReference type="Ensembl" id="ENSHHUT00000006451.1">
    <property type="protein sequence ID" value="ENSHHUP00000006264.1"/>
    <property type="gene ID" value="ENSHHUG00000003867.1"/>
</dbReference>
<reference evidence="18" key="2">
    <citation type="submission" date="2025-08" db="UniProtKB">
        <authorList>
            <consortium name="Ensembl"/>
        </authorList>
    </citation>
    <scope>IDENTIFICATION</scope>
</reference>
<keyword evidence="9 15" id="KW-0863">Zinc-finger</keyword>
<reference evidence="19" key="1">
    <citation type="submission" date="2018-06" db="EMBL/GenBank/DDBJ databases">
        <title>Genome assembly of Danube salmon.</title>
        <authorList>
            <person name="Macqueen D.J."/>
            <person name="Gundappa M.K."/>
        </authorList>
    </citation>
    <scope>NUCLEOTIDE SEQUENCE [LARGE SCALE GENOMIC DNA]</scope>
</reference>
<dbReference type="GO" id="GO:0016567">
    <property type="term" value="P:protein ubiquitination"/>
    <property type="evidence" value="ECO:0007669"/>
    <property type="project" value="UniProtKB-UniPathway"/>
</dbReference>
<feature type="transmembrane region" description="Helical" evidence="16">
    <location>
        <begin position="142"/>
        <end position="164"/>
    </location>
</feature>
<comment type="similarity">
    <text evidence="4">Belongs to the RNF152 family.</text>
</comment>
<dbReference type="PANTHER" id="PTHR25464:SF1">
    <property type="entry name" value="E3 UBIQUITIN-PROTEIN LIGASE RNF152"/>
    <property type="match status" value="1"/>
</dbReference>
<evidence type="ECO:0000256" key="11">
    <source>
        <dbReference type="ARBA" id="ARBA00022833"/>
    </source>
</evidence>
<evidence type="ECO:0000256" key="15">
    <source>
        <dbReference type="PROSITE-ProRule" id="PRU00175"/>
    </source>
</evidence>
<dbReference type="GO" id="GO:0008270">
    <property type="term" value="F:zinc ion binding"/>
    <property type="evidence" value="ECO:0007669"/>
    <property type="project" value="UniProtKB-KW"/>
</dbReference>
<evidence type="ECO:0000256" key="9">
    <source>
        <dbReference type="ARBA" id="ARBA00022771"/>
    </source>
</evidence>
<keyword evidence="8" id="KW-0479">Metal-binding</keyword>
<evidence type="ECO:0000256" key="6">
    <source>
        <dbReference type="ARBA" id="ARBA00022679"/>
    </source>
</evidence>
<comment type="pathway">
    <text evidence="3">Protein modification; protein ubiquitination.</text>
</comment>
<keyword evidence="10" id="KW-0833">Ubl conjugation pathway</keyword>
<proteinExistence type="inferred from homology"/>
<dbReference type="EC" id="2.3.2.27" evidence="5"/>
<evidence type="ECO:0000313" key="19">
    <source>
        <dbReference type="Proteomes" id="UP000314982"/>
    </source>
</evidence>
<dbReference type="FunFam" id="3.30.40.10:FF:000197">
    <property type="entry name" value="E3 ubiquitin-protein ligase RNF152"/>
    <property type="match status" value="1"/>
</dbReference>
<dbReference type="AlphaFoldDB" id="A0A4W5K2G4"/>
<evidence type="ECO:0000256" key="14">
    <source>
        <dbReference type="ARBA" id="ARBA00023228"/>
    </source>
</evidence>
<accession>A0A4W5K2G4</accession>
<organism evidence="18 19">
    <name type="scientific">Hucho hucho</name>
    <name type="common">huchen</name>
    <dbReference type="NCBI Taxonomy" id="62062"/>
    <lineage>
        <taxon>Eukaryota</taxon>
        <taxon>Metazoa</taxon>
        <taxon>Chordata</taxon>
        <taxon>Craniata</taxon>
        <taxon>Vertebrata</taxon>
        <taxon>Euteleostomi</taxon>
        <taxon>Actinopterygii</taxon>
        <taxon>Neopterygii</taxon>
        <taxon>Teleostei</taxon>
        <taxon>Protacanthopterygii</taxon>
        <taxon>Salmoniformes</taxon>
        <taxon>Salmonidae</taxon>
        <taxon>Salmoninae</taxon>
        <taxon>Hucho</taxon>
    </lineage>
</organism>
<dbReference type="InterPro" id="IPR018957">
    <property type="entry name" value="Znf_C3HC4_RING-type"/>
</dbReference>
<keyword evidence="13 16" id="KW-0472">Membrane</keyword>
<evidence type="ECO:0000313" key="18">
    <source>
        <dbReference type="Ensembl" id="ENSHHUP00000006264.1"/>
    </source>
</evidence>
<keyword evidence="7 16" id="KW-0812">Transmembrane</keyword>
<evidence type="ECO:0000256" key="2">
    <source>
        <dbReference type="ARBA" id="ARBA00004363"/>
    </source>
</evidence>
<dbReference type="SMART" id="SM00184">
    <property type="entry name" value="RING"/>
    <property type="match status" value="1"/>
</dbReference>
<evidence type="ECO:0000256" key="10">
    <source>
        <dbReference type="ARBA" id="ARBA00022786"/>
    </source>
</evidence>
<evidence type="ECO:0000256" key="13">
    <source>
        <dbReference type="ARBA" id="ARBA00023136"/>
    </source>
</evidence>
<dbReference type="Pfam" id="PF19325">
    <property type="entry name" value="RNF152_C"/>
    <property type="match status" value="1"/>
</dbReference>
<comment type="subcellular location">
    <subcellularLocation>
        <location evidence="2">Lysosome membrane</location>
        <topology evidence="2">Single-pass membrane protein</topology>
    </subcellularLocation>
</comment>
<dbReference type="STRING" id="62062.ENSHHUP00000006264"/>
<evidence type="ECO:0000256" key="16">
    <source>
        <dbReference type="SAM" id="Phobius"/>
    </source>
</evidence>
<dbReference type="Pfam" id="PF00097">
    <property type="entry name" value="zf-C3HC4"/>
    <property type="match status" value="1"/>
</dbReference>
<dbReference type="SUPFAM" id="SSF57850">
    <property type="entry name" value="RING/U-box"/>
    <property type="match status" value="1"/>
</dbReference>
<evidence type="ECO:0000256" key="1">
    <source>
        <dbReference type="ARBA" id="ARBA00000900"/>
    </source>
</evidence>
<keyword evidence="19" id="KW-1185">Reference proteome</keyword>
<evidence type="ECO:0000256" key="5">
    <source>
        <dbReference type="ARBA" id="ARBA00012483"/>
    </source>
</evidence>
<dbReference type="GO" id="GO:0005765">
    <property type="term" value="C:lysosomal membrane"/>
    <property type="evidence" value="ECO:0007669"/>
    <property type="project" value="UniProtKB-SubCell"/>
</dbReference>
<protein>
    <recommendedName>
        <fullName evidence="5">RING-type E3 ubiquitin transferase</fullName>
        <ecNumber evidence="5">2.3.2.27</ecNumber>
    </recommendedName>
</protein>
<evidence type="ECO:0000256" key="12">
    <source>
        <dbReference type="ARBA" id="ARBA00022989"/>
    </source>
</evidence>
<keyword evidence="11" id="KW-0862">Zinc</keyword>
<evidence type="ECO:0000256" key="7">
    <source>
        <dbReference type="ARBA" id="ARBA00022692"/>
    </source>
</evidence>
<dbReference type="InterPro" id="IPR045744">
    <property type="entry name" value="RNF152_C"/>
</dbReference>
<comment type="catalytic activity">
    <reaction evidence="1">
        <text>S-ubiquitinyl-[E2 ubiquitin-conjugating enzyme]-L-cysteine + [acceptor protein]-L-lysine = [E2 ubiquitin-conjugating enzyme]-L-cysteine + N(6)-ubiquitinyl-[acceptor protein]-L-lysine.</text>
        <dbReference type="EC" id="2.3.2.27"/>
    </reaction>
</comment>
<reference evidence="18" key="3">
    <citation type="submission" date="2025-09" db="UniProtKB">
        <authorList>
            <consortium name="Ensembl"/>
        </authorList>
    </citation>
    <scope>IDENTIFICATION</scope>
</reference>
<dbReference type="GeneTree" id="ENSGT00730000111317"/>
<feature type="domain" description="RING-type" evidence="17">
    <location>
        <begin position="24"/>
        <end position="67"/>
    </location>
</feature>
<dbReference type="PROSITE" id="PS50089">
    <property type="entry name" value="ZF_RING_2"/>
    <property type="match status" value="1"/>
</dbReference>
<dbReference type="InterPro" id="IPR001841">
    <property type="entry name" value="Znf_RING"/>
</dbReference>
<evidence type="ECO:0000256" key="8">
    <source>
        <dbReference type="ARBA" id="ARBA00022723"/>
    </source>
</evidence>
<dbReference type="Gene3D" id="3.30.40.10">
    <property type="entry name" value="Zinc/RING finger domain, C3HC4 (zinc finger)"/>
    <property type="match status" value="1"/>
</dbReference>
<dbReference type="InterPro" id="IPR013083">
    <property type="entry name" value="Znf_RING/FYVE/PHD"/>
</dbReference>
<name>A0A4W5K2G4_9TELE</name>
<keyword evidence="12 16" id="KW-1133">Transmembrane helix</keyword>